<organism evidence="2">
    <name type="scientific">Isometrus maculatus</name>
    <name type="common">Lesser brown scorpion</name>
    <name type="synonym">Scorpio maculatus</name>
    <dbReference type="NCBI Taxonomy" id="497827"/>
    <lineage>
        <taxon>Eukaryota</taxon>
        <taxon>Metazoa</taxon>
        <taxon>Ecdysozoa</taxon>
        <taxon>Arthropoda</taxon>
        <taxon>Chelicerata</taxon>
        <taxon>Arachnida</taxon>
        <taxon>Scorpiones</taxon>
        <taxon>Buthida</taxon>
        <taxon>Buthoidea</taxon>
        <taxon>Buthidae</taxon>
        <taxon>Isometrus</taxon>
    </lineage>
</organism>
<evidence type="ECO:0000256" key="1">
    <source>
        <dbReference type="SAM" id="SignalP"/>
    </source>
</evidence>
<feature type="chain" id="PRO_5006829259" evidence="1">
    <location>
        <begin position="21"/>
        <end position="63"/>
    </location>
</feature>
<name>A0A0U1TYB5_ISOMC</name>
<sequence length="63" mass="7370">MFSRFCLVFLLVLFVSKNRAAEDFSEQNEADDLDDLDFLDDLDLDLTPEDLEYLESLANEFED</sequence>
<reference evidence="2" key="1">
    <citation type="submission" date="2007-10" db="EMBL/GenBank/DDBJ databases">
        <title>Classification and functional annotation of ESTs from venom glands of Isometrus maculatus.</title>
        <authorList>
            <person name="Li W."/>
            <person name="Ma Y."/>
            <person name="Zhao R."/>
            <person name="Cao Z."/>
        </authorList>
    </citation>
    <scope>NUCLEOTIDE SEQUENCE</scope>
    <source>
        <tissue evidence="2">Venom gland</tissue>
    </source>
</reference>
<dbReference type="EMBL" id="EU252165">
    <property type="protein sequence ID" value="ACD11763.1"/>
    <property type="molecule type" value="mRNA"/>
</dbReference>
<keyword evidence="1" id="KW-0732">Signal</keyword>
<proteinExistence type="evidence at transcript level"/>
<dbReference type="AlphaFoldDB" id="A0A0U1TYB5"/>
<evidence type="ECO:0000313" key="2">
    <source>
        <dbReference type="EMBL" id="ACD11763.1"/>
    </source>
</evidence>
<protein>
    <submittedName>
        <fullName evidence="2">Uncharacterized protein</fullName>
    </submittedName>
</protein>
<feature type="signal peptide" evidence="1">
    <location>
        <begin position="1"/>
        <end position="20"/>
    </location>
</feature>
<accession>A0A0U1TYB5</accession>